<gene>
    <name evidence="2" type="ORF">GB927_012670</name>
</gene>
<sequence length="150" mass="16908">MTDRMTADEMLVARINAMERRIAQLEGWTGADEDGATEDGEVSVAEQLLAQDSIITNLLRYLEVVAPGFSVAELRGKILRMEKEHFEQIIKTQGMPKSQARRLYERSCRIIVDHLPMSRHDEPAKDQRRSPQLTLVGAAPKNDDEPPAQP</sequence>
<feature type="compositionally biased region" description="Basic and acidic residues" evidence="1">
    <location>
        <begin position="115"/>
        <end position="129"/>
    </location>
</feature>
<proteinExistence type="predicted"/>
<dbReference type="RefSeq" id="WP_256117330.1">
    <property type="nucleotide sequence ID" value="NZ_WHSB02000004.1"/>
</dbReference>
<feature type="region of interest" description="Disordered" evidence="1">
    <location>
        <begin position="115"/>
        <end position="150"/>
    </location>
</feature>
<reference evidence="2" key="1">
    <citation type="submission" date="2021-07" db="EMBL/GenBank/DDBJ databases">
        <title>Shinella sp. nov., a novel member of the genus Shinella from water.</title>
        <authorList>
            <person name="Deng Y."/>
        </authorList>
    </citation>
    <scope>NUCLEOTIDE SEQUENCE</scope>
    <source>
        <strain evidence="2">CPCC 100929</strain>
    </source>
</reference>
<protein>
    <submittedName>
        <fullName evidence="2">Uncharacterized protein</fullName>
    </submittedName>
</protein>
<evidence type="ECO:0000256" key="1">
    <source>
        <dbReference type="SAM" id="MobiDB-lite"/>
    </source>
</evidence>
<organism evidence="2 3">
    <name type="scientific">Shinella lacus</name>
    <dbReference type="NCBI Taxonomy" id="2654216"/>
    <lineage>
        <taxon>Bacteria</taxon>
        <taxon>Pseudomonadati</taxon>
        <taxon>Pseudomonadota</taxon>
        <taxon>Alphaproteobacteria</taxon>
        <taxon>Hyphomicrobiales</taxon>
        <taxon>Rhizobiaceae</taxon>
        <taxon>Shinella</taxon>
    </lineage>
</organism>
<dbReference type="EMBL" id="WHSB02000004">
    <property type="protein sequence ID" value="MCQ4630899.1"/>
    <property type="molecule type" value="Genomic_DNA"/>
</dbReference>
<comment type="caution">
    <text evidence="2">The sequence shown here is derived from an EMBL/GenBank/DDBJ whole genome shotgun (WGS) entry which is preliminary data.</text>
</comment>
<evidence type="ECO:0000313" key="3">
    <source>
        <dbReference type="Proteomes" id="UP000996601"/>
    </source>
</evidence>
<evidence type="ECO:0000313" key="2">
    <source>
        <dbReference type="EMBL" id="MCQ4630899.1"/>
    </source>
</evidence>
<accession>A0ABT1R6T2</accession>
<keyword evidence="3" id="KW-1185">Reference proteome</keyword>
<name>A0ABT1R6T2_9HYPH</name>
<dbReference type="Proteomes" id="UP000996601">
    <property type="component" value="Unassembled WGS sequence"/>
</dbReference>